<organism evidence="2 3">
    <name type="scientific">Gramella jeungdoensis</name>
    <dbReference type="NCBI Taxonomy" id="708091"/>
    <lineage>
        <taxon>Bacteria</taxon>
        <taxon>Pseudomonadati</taxon>
        <taxon>Bacteroidota</taxon>
        <taxon>Flavobacteriia</taxon>
        <taxon>Flavobacteriales</taxon>
        <taxon>Flavobacteriaceae</taxon>
        <taxon>Christiangramia</taxon>
    </lineage>
</organism>
<gene>
    <name evidence="2" type="ORF">NE848_16920</name>
</gene>
<keyword evidence="2" id="KW-0378">Hydrolase</keyword>
<dbReference type="InterPro" id="IPR029058">
    <property type="entry name" value="AB_hydrolase_fold"/>
</dbReference>
<evidence type="ECO:0000313" key="2">
    <source>
        <dbReference type="EMBL" id="MCM8571083.1"/>
    </source>
</evidence>
<keyword evidence="3" id="KW-1185">Reference proteome</keyword>
<dbReference type="EMBL" id="JAMSCK010000009">
    <property type="protein sequence ID" value="MCM8571083.1"/>
    <property type="molecule type" value="Genomic_DNA"/>
</dbReference>
<dbReference type="Pfam" id="PF12146">
    <property type="entry name" value="Hydrolase_4"/>
    <property type="match status" value="1"/>
</dbReference>
<accession>A0ABT0Z5T0</accession>
<dbReference type="InterPro" id="IPR050471">
    <property type="entry name" value="AB_hydrolase"/>
</dbReference>
<dbReference type="InterPro" id="IPR022742">
    <property type="entry name" value="Hydrolase_4"/>
</dbReference>
<dbReference type="SUPFAM" id="SSF53474">
    <property type="entry name" value="alpha/beta-Hydrolases"/>
    <property type="match status" value="1"/>
</dbReference>
<proteinExistence type="predicted"/>
<feature type="domain" description="Serine aminopeptidase S33" evidence="1">
    <location>
        <begin position="83"/>
        <end position="205"/>
    </location>
</feature>
<dbReference type="GO" id="GO:0016787">
    <property type="term" value="F:hydrolase activity"/>
    <property type="evidence" value="ECO:0007669"/>
    <property type="project" value="UniProtKB-KW"/>
</dbReference>
<comment type="caution">
    <text evidence="2">The sequence shown here is derived from an EMBL/GenBank/DDBJ whole genome shotgun (WGS) entry which is preliminary data.</text>
</comment>
<name>A0ABT0Z5T0_9FLAO</name>
<evidence type="ECO:0000259" key="1">
    <source>
        <dbReference type="Pfam" id="PF12146"/>
    </source>
</evidence>
<evidence type="ECO:0000313" key="3">
    <source>
        <dbReference type="Proteomes" id="UP001155077"/>
    </source>
</evidence>
<dbReference type="PANTHER" id="PTHR43433:SF5">
    <property type="entry name" value="AB HYDROLASE-1 DOMAIN-CONTAINING PROTEIN"/>
    <property type="match status" value="1"/>
</dbReference>
<reference evidence="2" key="1">
    <citation type="submission" date="2022-06" db="EMBL/GenBank/DDBJ databases">
        <title>Gramella sediminis sp. nov., isolated from deep-sea sediment of the Indian Ocean.</title>
        <authorList>
            <person name="Yang L."/>
        </authorList>
    </citation>
    <scope>NUCLEOTIDE SEQUENCE</scope>
    <source>
        <strain evidence="2">HMD3159</strain>
    </source>
</reference>
<dbReference type="PANTHER" id="PTHR43433">
    <property type="entry name" value="HYDROLASE, ALPHA/BETA FOLD FAMILY PROTEIN"/>
    <property type="match status" value="1"/>
</dbReference>
<sequence length="292" mass="33043">MTKEIKDKLPVQQLLVPDYILKISRLLTKVSPFLASRFAARLFLTPFRYKLPEREREMYEESEIKKELVPSINREIVEYKYGESNKKVLLVHGWSGRGTQLSRIAEKLRENGYSTISFDAPGHGEASGKISMMPFFIEAIHYLDQKHGPFEALVGHSLGGMSSLKAIKEGLKTKKLVVIGTANSVTKITRDFADNMNMNQKVAKRMKKYLDTKFGQDMDDYSGAVSAREVDVPTLVIHDEEDVDVSVKDAYEIHDSLKNSKIYVTKGLGHRRILGNTEVINKITTFITAQSL</sequence>
<dbReference type="RefSeq" id="WP_252115797.1">
    <property type="nucleotide sequence ID" value="NZ_JAMSCK010000009.1"/>
</dbReference>
<dbReference type="Proteomes" id="UP001155077">
    <property type="component" value="Unassembled WGS sequence"/>
</dbReference>
<dbReference type="Gene3D" id="3.40.50.1820">
    <property type="entry name" value="alpha/beta hydrolase"/>
    <property type="match status" value="1"/>
</dbReference>
<protein>
    <submittedName>
        <fullName evidence="2">Alpha/beta hydrolase</fullName>
    </submittedName>
</protein>